<name>A0A8T1QMG3_CARIL</name>
<dbReference type="PANTHER" id="PTHR36323">
    <property type="entry name" value="MYOTUBULARIN-LIKE PROTEIN"/>
    <property type="match status" value="1"/>
</dbReference>
<evidence type="ECO:0000313" key="2">
    <source>
        <dbReference type="Proteomes" id="UP000811609"/>
    </source>
</evidence>
<dbReference type="AlphaFoldDB" id="A0A8T1QMG3"/>
<gene>
    <name evidence="1" type="ORF">CIPAW_05G229300</name>
</gene>
<dbReference type="Proteomes" id="UP000811609">
    <property type="component" value="Chromosome 5"/>
</dbReference>
<dbReference type="EMBL" id="CM031813">
    <property type="protein sequence ID" value="KAG6655615.1"/>
    <property type="molecule type" value="Genomic_DNA"/>
</dbReference>
<reference evidence="1" key="1">
    <citation type="submission" date="2020-12" db="EMBL/GenBank/DDBJ databases">
        <title>WGS assembly of Carya illinoinensis cv. Pawnee.</title>
        <authorList>
            <person name="Platts A."/>
            <person name="Shu S."/>
            <person name="Wright S."/>
            <person name="Barry K."/>
            <person name="Edger P."/>
            <person name="Pires J.C."/>
            <person name="Schmutz J."/>
        </authorList>
    </citation>
    <scope>NUCLEOTIDE SEQUENCE</scope>
    <source>
        <tissue evidence="1">Leaf</tissue>
    </source>
</reference>
<evidence type="ECO:0000313" key="1">
    <source>
        <dbReference type="EMBL" id="KAG6655615.1"/>
    </source>
</evidence>
<dbReference type="PANTHER" id="PTHR36323:SF1">
    <property type="entry name" value="MYOTUBULARIN-LIKE PROTEIN"/>
    <property type="match status" value="1"/>
</dbReference>
<organism evidence="1 2">
    <name type="scientific">Carya illinoinensis</name>
    <name type="common">Pecan</name>
    <dbReference type="NCBI Taxonomy" id="32201"/>
    <lineage>
        <taxon>Eukaryota</taxon>
        <taxon>Viridiplantae</taxon>
        <taxon>Streptophyta</taxon>
        <taxon>Embryophyta</taxon>
        <taxon>Tracheophyta</taxon>
        <taxon>Spermatophyta</taxon>
        <taxon>Magnoliopsida</taxon>
        <taxon>eudicotyledons</taxon>
        <taxon>Gunneridae</taxon>
        <taxon>Pentapetalae</taxon>
        <taxon>rosids</taxon>
        <taxon>fabids</taxon>
        <taxon>Fagales</taxon>
        <taxon>Juglandaceae</taxon>
        <taxon>Carya</taxon>
    </lineage>
</organism>
<sequence>MGNEYNRFHHQGLHLYSRTTFLPILCSRTSMKDVAILPKWEDRSVSSDDPLSPKIGCMGQVKRNNRVVGFPTSQKLTLTTKHNANSSSSSNSNDSVKYSKLMKLFSCKSLAATTTATTVTAPATTVRCRSRRRVNMSGAIGRKSNHSSENRVSTSIVDLDPPLPVIKRVQKPQGEEVDNLWKRRSGGVALKTLQLQQIHHPKHHLQPTTV</sequence>
<proteinExistence type="predicted"/>
<accession>A0A8T1QMG3</accession>
<keyword evidence="2" id="KW-1185">Reference proteome</keyword>
<protein>
    <submittedName>
        <fullName evidence="1">Uncharacterized protein</fullName>
    </submittedName>
</protein>
<comment type="caution">
    <text evidence="1">The sequence shown here is derived from an EMBL/GenBank/DDBJ whole genome shotgun (WGS) entry which is preliminary data.</text>
</comment>